<evidence type="ECO:0000313" key="1">
    <source>
        <dbReference type="EMBL" id="KTF05594.1"/>
    </source>
</evidence>
<protein>
    <submittedName>
        <fullName evidence="1">Uncharacterized protein</fullName>
    </submittedName>
</protein>
<gene>
    <name evidence="1" type="ORF">MGSAQ_002910</name>
</gene>
<name>A0A1B6NQ91_9ZZZZ</name>
<sequence length="35" mass="3418">MAVRSMPCCGAAPSVTATTGFEAASRPGFTAGSAR</sequence>
<accession>A0A1B6NQ91</accession>
<comment type="caution">
    <text evidence="1">The sequence shown here is derived from an EMBL/GenBank/DDBJ whole genome shotgun (WGS) entry which is preliminary data.</text>
</comment>
<dbReference type="EMBL" id="AYSL01001691">
    <property type="protein sequence ID" value="KTF05594.1"/>
    <property type="molecule type" value="Genomic_DNA"/>
</dbReference>
<organism evidence="1">
    <name type="scientific">marine sediment metagenome</name>
    <dbReference type="NCBI Taxonomy" id="412755"/>
    <lineage>
        <taxon>unclassified sequences</taxon>
        <taxon>metagenomes</taxon>
        <taxon>ecological metagenomes</taxon>
    </lineage>
</organism>
<proteinExistence type="predicted"/>
<reference evidence="1" key="1">
    <citation type="submission" date="2013-11" db="EMBL/GenBank/DDBJ databases">
        <title>Microbial diversity, functional groups and degradation webs in Northern and Southern Mediterranean and Red Sea marine crude oil polluted sites.</title>
        <authorList>
            <person name="Daffonchio D."/>
            <person name="Mapelli F."/>
            <person name="Ferrer M."/>
            <person name="Richter M."/>
            <person name="Cherif A."/>
            <person name="Malkawi H.I."/>
            <person name="Yakimov M.M."/>
            <person name="Abdel-Fattah Y.R."/>
            <person name="Blaghen M."/>
            <person name="Golyshin P.N."/>
            <person name="Kalogerakis N."/>
            <person name="Boon N."/>
            <person name="Magagnini M."/>
            <person name="Fava F."/>
        </authorList>
    </citation>
    <scope>NUCLEOTIDE SEQUENCE</scope>
</reference>
<dbReference type="AlphaFoldDB" id="A0A1B6NQ91"/>